<evidence type="ECO:0000256" key="1">
    <source>
        <dbReference type="SAM" id="MobiDB-lite"/>
    </source>
</evidence>
<comment type="caution">
    <text evidence="2">The sequence shown here is derived from an EMBL/GenBank/DDBJ whole genome shotgun (WGS) entry which is preliminary data.</text>
</comment>
<accession>A0ABT9IXG9</accession>
<feature type="compositionally biased region" description="Basic and acidic residues" evidence="1">
    <location>
        <begin position="26"/>
        <end position="42"/>
    </location>
</feature>
<proteinExistence type="predicted"/>
<dbReference type="RefSeq" id="WP_305991316.1">
    <property type="nucleotide sequence ID" value="NZ_JAVAMP010000002.1"/>
</dbReference>
<dbReference type="Proteomes" id="UP001231941">
    <property type="component" value="Unassembled WGS sequence"/>
</dbReference>
<gene>
    <name evidence="2" type="ORF">Q5Y73_07905</name>
</gene>
<sequence length="50" mass="6210">MDLYGYGDFKLPSYHERKRHHLYEQFEKSEEKKSLKGPRESDLSIYNFRR</sequence>
<feature type="region of interest" description="Disordered" evidence="1">
    <location>
        <begin position="26"/>
        <end position="50"/>
    </location>
</feature>
<keyword evidence="3" id="KW-1185">Reference proteome</keyword>
<name>A0ABT9IXG9_9BACL</name>
<evidence type="ECO:0000313" key="3">
    <source>
        <dbReference type="Proteomes" id="UP001231941"/>
    </source>
</evidence>
<organism evidence="2 3">
    <name type="scientific">Chengkuizengella axinellae</name>
    <dbReference type="NCBI Taxonomy" id="3064388"/>
    <lineage>
        <taxon>Bacteria</taxon>
        <taxon>Bacillati</taxon>
        <taxon>Bacillota</taxon>
        <taxon>Bacilli</taxon>
        <taxon>Bacillales</taxon>
        <taxon>Paenibacillaceae</taxon>
        <taxon>Chengkuizengella</taxon>
    </lineage>
</organism>
<reference evidence="2 3" key="1">
    <citation type="submission" date="2023-08" db="EMBL/GenBank/DDBJ databases">
        <authorList>
            <person name="Park J.-S."/>
        </authorList>
    </citation>
    <scope>NUCLEOTIDE SEQUENCE [LARGE SCALE GENOMIC DNA]</scope>
    <source>
        <strain evidence="2 3">2205SS18-9</strain>
    </source>
</reference>
<evidence type="ECO:0000313" key="2">
    <source>
        <dbReference type="EMBL" id="MDP5274025.1"/>
    </source>
</evidence>
<dbReference type="EMBL" id="JAVAMP010000002">
    <property type="protein sequence ID" value="MDP5274025.1"/>
    <property type="molecule type" value="Genomic_DNA"/>
</dbReference>
<protein>
    <submittedName>
        <fullName evidence="2">Uncharacterized protein</fullName>
    </submittedName>
</protein>